<evidence type="ECO:0000313" key="2">
    <source>
        <dbReference type="EMBL" id="RKP34500.1"/>
    </source>
</evidence>
<gene>
    <name evidence="2" type="ORF">BJ085DRAFT_40889</name>
</gene>
<organism evidence="2 3">
    <name type="scientific">Dimargaris cristalligena</name>
    <dbReference type="NCBI Taxonomy" id="215637"/>
    <lineage>
        <taxon>Eukaryota</taxon>
        <taxon>Fungi</taxon>
        <taxon>Fungi incertae sedis</taxon>
        <taxon>Zoopagomycota</taxon>
        <taxon>Kickxellomycotina</taxon>
        <taxon>Dimargaritomycetes</taxon>
        <taxon>Dimargaritales</taxon>
        <taxon>Dimargaritaceae</taxon>
        <taxon>Dimargaris</taxon>
    </lineage>
</organism>
<evidence type="ECO:0000256" key="1">
    <source>
        <dbReference type="SAM" id="MobiDB-lite"/>
    </source>
</evidence>
<reference evidence="3" key="1">
    <citation type="journal article" date="2018" name="Nat. Microbiol.">
        <title>Leveraging single-cell genomics to expand the fungal tree of life.</title>
        <authorList>
            <person name="Ahrendt S.R."/>
            <person name="Quandt C.A."/>
            <person name="Ciobanu D."/>
            <person name="Clum A."/>
            <person name="Salamov A."/>
            <person name="Andreopoulos B."/>
            <person name="Cheng J.F."/>
            <person name="Woyke T."/>
            <person name="Pelin A."/>
            <person name="Henrissat B."/>
            <person name="Reynolds N.K."/>
            <person name="Benny G.L."/>
            <person name="Smith M.E."/>
            <person name="James T.Y."/>
            <person name="Grigoriev I.V."/>
        </authorList>
    </citation>
    <scope>NUCLEOTIDE SEQUENCE [LARGE SCALE GENOMIC DNA]</scope>
    <source>
        <strain evidence="3">RSA 468</strain>
    </source>
</reference>
<protein>
    <submittedName>
        <fullName evidence="2">Uncharacterized protein</fullName>
    </submittedName>
</protein>
<dbReference type="EMBL" id="ML003178">
    <property type="protein sequence ID" value="RKP34500.1"/>
    <property type="molecule type" value="Genomic_DNA"/>
</dbReference>
<keyword evidence="3" id="KW-1185">Reference proteome</keyword>
<sequence length="205" mass="21879">MPLSLSSPSDLPGCRLTVPAEFVPSAGRYYKQSNIAYGLLKASAFNQVDHSVVPDDPALTLCLYRVDPDTWATKLGPDTPACSFDPNAGDGMFPEVLLCCSSADTTCAHPIPVAPGYGSHHGFRGDTCPDLADLLVWCGAHLLVHVQLWDDSIAVGIIFNQAMYQTSAIQELASQWAMIYKSLAPGPPEPSHPNSNSDGPPPMLV</sequence>
<dbReference type="Proteomes" id="UP000268162">
    <property type="component" value="Unassembled WGS sequence"/>
</dbReference>
<accession>A0A4P9ZQ54</accession>
<evidence type="ECO:0000313" key="3">
    <source>
        <dbReference type="Proteomes" id="UP000268162"/>
    </source>
</evidence>
<dbReference type="AlphaFoldDB" id="A0A4P9ZQ54"/>
<name>A0A4P9ZQ54_9FUNG</name>
<feature type="region of interest" description="Disordered" evidence="1">
    <location>
        <begin position="186"/>
        <end position="205"/>
    </location>
</feature>
<proteinExistence type="predicted"/>